<organism evidence="2 3">
    <name type="scientific">Thalassiosira oceanica</name>
    <name type="common">Marine diatom</name>
    <dbReference type="NCBI Taxonomy" id="159749"/>
    <lineage>
        <taxon>Eukaryota</taxon>
        <taxon>Sar</taxon>
        <taxon>Stramenopiles</taxon>
        <taxon>Ochrophyta</taxon>
        <taxon>Bacillariophyta</taxon>
        <taxon>Coscinodiscophyceae</taxon>
        <taxon>Thalassiosirophycidae</taxon>
        <taxon>Thalassiosirales</taxon>
        <taxon>Thalassiosiraceae</taxon>
        <taxon>Thalassiosira</taxon>
    </lineage>
</organism>
<name>K0RQA0_THAOC</name>
<feature type="region of interest" description="Disordered" evidence="1">
    <location>
        <begin position="87"/>
        <end position="117"/>
    </location>
</feature>
<feature type="compositionally biased region" description="Basic residues" evidence="1">
    <location>
        <begin position="87"/>
        <end position="100"/>
    </location>
</feature>
<sequence>MAASHHIFAAAVRSSCGGKPSQLRRFHAAAARGTRELEGMTIRVQKLDVVHEVAYARTSTPTYPTKPSKHMAPTKLRIETACRLGSRRVRSPSLRRKRKMALPTPEDYATMLPLPSG</sequence>
<keyword evidence="3" id="KW-1185">Reference proteome</keyword>
<dbReference type="EMBL" id="AGNL01042322">
    <property type="protein sequence ID" value="EJK51046.1"/>
    <property type="molecule type" value="Genomic_DNA"/>
</dbReference>
<comment type="caution">
    <text evidence="2">The sequence shown here is derived from an EMBL/GenBank/DDBJ whole genome shotgun (WGS) entry which is preliminary data.</text>
</comment>
<proteinExistence type="predicted"/>
<protein>
    <submittedName>
        <fullName evidence="2">Uncharacterized protein</fullName>
    </submittedName>
</protein>
<accession>K0RQA0</accession>
<evidence type="ECO:0000256" key="1">
    <source>
        <dbReference type="SAM" id="MobiDB-lite"/>
    </source>
</evidence>
<gene>
    <name evidence="2" type="ORF">THAOC_29821</name>
</gene>
<reference evidence="2 3" key="1">
    <citation type="journal article" date="2012" name="Genome Biol.">
        <title>Genome and low-iron response of an oceanic diatom adapted to chronic iron limitation.</title>
        <authorList>
            <person name="Lommer M."/>
            <person name="Specht M."/>
            <person name="Roy A.S."/>
            <person name="Kraemer L."/>
            <person name="Andreson R."/>
            <person name="Gutowska M.A."/>
            <person name="Wolf J."/>
            <person name="Bergner S.V."/>
            <person name="Schilhabel M.B."/>
            <person name="Klostermeier U.C."/>
            <person name="Beiko R.G."/>
            <person name="Rosenstiel P."/>
            <person name="Hippler M."/>
            <person name="Laroche J."/>
        </authorList>
    </citation>
    <scope>NUCLEOTIDE SEQUENCE [LARGE SCALE GENOMIC DNA]</scope>
    <source>
        <strain evidence="2 3">CCMP1005</strain>
    </source>
</reference>
<evidence type="ECO:0000313" key="2">
    <source>
        <dbReference type="EMBL" id="EJK51046.1"/>
    </source>
</evidence>
<dbReference type="Proteomes" id="UP000266841">
    <property type="component" value="Unassembled WGS sequence"/>
</dbReference>
<evidence type="ECO:0000313" key="3">
    <source>
        <dbReference type="Proteomes" id="UP000266841"/>
    </source>
</evidence>
<dbReference type="AlphaFoldDB" id="K0RQA0"/>